<keyword evidence="4 7" id="KW-0597">Phosphoprotein</keyword>
<dbReference type="InterPro" id="IPR003594">
    <property type="entry name" value="HATPase_dom"/>
</dbReference>
<evidence type="ECO:0000256" key="5">
    <source>
        <dbReference type="ARBA" id="ARBA00022679"/>
    </source>
</evidence>
<dbReference type="SUPFAM" id="SSF158472">
    <property type="entry name" value="HAMP domain-like"/>
    <property type="match status" value="1"/>
</dbReference>
<dbReference type="Gene3D" id="6.10.340.10">
    <property type="match status" value="1"/>
</dbReference>
<dbReference type="SMART" id="SM00387">
    <property type="entry name" value="HATPase_c"/>
    <property type="match status" value="1"/>
</dbReference>
<dbReference type="InterPro" id="IPR001789">
    <property type="entry name" value="Sig_transdc_resp-reg_receiver"/>
</dbReference>
<dbReference type="PROSITE" id="PS50112">
    <property type="entry name" value="PAS"/>
    <property type="match status" value="1"/>
</dbReference>
<dbReference type="EC" id="2.7.13.3" evidence="3"/>
<evidence type="ECO:0000313" key="14">
    <source>
        <dbReference type="EMBL" id="TLS67231.1"/>
    </source>
</evidence>
<sequence length="906" mass="101715">MLHVKRARVGALKLKTRFIALMVLILLGFSLAAWLYSEHLMSRMNEEWAQQLAERQVKFDKHRTLSPIIREVGLALKMASEPALIQMALHEDQPDVVKAGIALLEQYRIDFHDHSYFAAFSKSGHYYTNDASNQYHGRELRYTLSKEKESDTWFFATLAGHKDYDINVNEDTELGVTKVWINVLIRQGSKVLGVIGTGIDISEFLNEAVDTVHPGIQNLLVTRDMAIQIHPDRELINYASAFRASEKNIRLDALFRNPADIKNIQQAMDQLEKNSNTIRMLRVDFRGEKELLGIAYLPEIQWFDLTLMNTRKLSLFHDINYLPLLLVAFFLVAVLSVWGGLSHWILGPLTRLQDAMEKIEQGNLGTSPPLVGTGEIYHLSTRFRSMFEYVRETNRALEDTVKERTTLLQSVLDNAPLAIWMVDCNGRIQFVNRTFCNETGIGEKMFLQAAHYSEVLPLAQSASYRQTDRECLADGDGVHVSSEWLTFVDGEEHLLEIIKARVVDQHGMVLGMICLGADITEQKRLEEQLLQSQKMEAIGTLVGGIAHDFNNTLAAIKGNIYLARHQMNDRLVVDAKLNFIEELADRAAEMVKQLLTFARKDMVSTRPFSLTSFMNEEFKLSRSIIPENIDYSMRLSNQELIIHGDATQLQQALINLLNNARDAVAHVHQARITCALELFSVDADFLARHPEIRGEQLAHLSVEDNGAGISPDAIGHIFEPFFTTKGVGEGTGLGLSMVYGSIQTHGGVIEVESSPGQGTVFHIYLPLTEVGELPVELEEEEALEGSGETILLVDDEVAVLNTTGEVLRGLGYHVLLASNGEEGLQTYRDHAADIDVIISDAVMPKMGGVEFAGHVRRLNPDIPVIIITGYDRDWALKTRRVEVETLLKPFSIVELSRVLHKVIHPA</sequence>
<dbReference type="Gene3D" id="3.40.50.2300">
    <property type="match status" value="1"/>
</dbReference>
<dbReference type="CDD" id="cd00082">
    <property type="entry name" value="HisKA"/>
    <property type="match status" value="1"/>
</dbReference>
<dbReference type="InterPro" id="IPR011006">
    <property type="entry name" value="CheY-like_superfamily"/>
</dbReference>
<evidence type="ECO:0000256" key="4">
    <source>
        <dbReference type="ARBA" id="ARBA00022553"/>
    </source>
</evidence>
<dbReference type="PANTHER" id="PTHR43065">
    <property type="entry name" value="SENSOR HISTIDINE KINASE"/>
    <property type="match status" value="1"/>
</dbReference>
<dbReference type="Gene3D" id="3.30.565.10">
    <property type="entry name" value="Histidine kinase-like ATPase, C-terminal domain"/>
    <property type="match status" value="1"/>
</dbReference>
<feature type="domain" description="Histidine kinase" evidence="9">
    <location>
        <begin position="544"/>
        <end position="769"/>
    </location>
</feature>
<feature type="modified residue" description="4-aspartylphosphate" evidence="7">
    <location>
        <position position="840"/>
    </location>
</feature>
<evidence type="ECO:0000256" key="8">
    <source>
        <dbReference type="SAM" id="Phobius"/>
    </source>
</evidence>
<feature type="transmembrane region" description="Helical" evidence="8">
    <location>
        <begin position="18"/>
        <end position="36"/>
    </location>
</feature>
<dbReference type="InterPro" id="IPR003660">
    <property type="entry name" value="HAMP_dom"/>
</dbReference>
<feature type="domain" description="PAC" evidence="12">
    <location>
        <begin position="478"/>
        <end position="531"/>
    </location>
</feature>
<dbReference type="GO" id="GO:0016020">
    <property type="term" value="C:membrane"/>
    <property type="evidence" value="ECO:0007669"/>
    <property type="project" value="UniProtKB-SubCell"/>
</dbReference>
<evidence type="ECO:0000313" key="15">
    <source>
        <dbReference type="Proteomes" id="UP000306585"/>
    </source>
</evidence>
<name>A0A5R9GL75_9PROT</name>
<evidence type="ECO:0000259" key="10">
    <source>
        <dbReference type="PROSITE" id="PS50110"/>
    </source>
</evidence>
<keyword evidence="8" id="KW-0472">Membrane</keyword>
<dbReference type="CDD" id="cd06225">
    <property type="entry name" value="HAMP"/>
    <property type="match status" value="1"/>
</dbReference>
<dbReference type="InterPro" id="IPR004358">
    <property type="entry name" value="Sig_transdc_His_kin-like_C"/>
</dbReference>
<keyword evidence="15" id="KW-1185">Reference proteome</keyword>
<feature type="transmembrane region" description="Helical" evidence="8">
    <location>
        <begin position="321"/>
        <end position="346"/>
    </location>
</feature>
<dbReference type="SMART" id="SM00448">
    <property type="entry name" value="REC"/>
    <property type="match status" value="1"/>
</dbReference>
<feature type="domain" description="Response regulatory" evidence="10">
    <location>
        <begin position="789"/>
        <end position="903"/>
    </location>
</feature>
<accession>A0A5R9GL75</accession>
<dbReference type="InterPro" id="IPR005467">
    <property type="entry name" value="His_kinase_dom"/>
</dbReference>
<dbReference type="PROSITE" id="PS50113">
    <property type="entry name" value="PAC"/>
    <property type="match status" value="1"/>
</dbReference>
<dbReference type="InterPro" id="IPR000014">
    <property type="entry name" value="PAS"/>
</dbReference>
<dbReference type="Pfam" id="PF08448">
    <property type="entry name" value="PAS_4"/>
    <property type="match status" value="1"/>
</dbReference>
<dbReference type="Pfam" id="PF02518">
    <property type="entry name" value="HATPase_c"/>
    <property type="match status" value="1"/>
</dbReference>
<dbReference type="InterPro" id="IPR036097">
    <property type="entry name" value="HisK_dim/P_sf"/>
</dbReference>
<dbReference type="SUPFAM" id="SSF55874">
    <property type="entry name" value="ATPase domain of HSP90 chaperone/DNA topoisomerase II/histidine kinase"/>
    <property type="match status" value="1"/>
</dbReference>
<dbReference type="SUPFAM" id="SSF52172">
    <property type="entry name" value="CheY-like"/>
    <property type="match status" value="1"/>
</dbReference>
<evidence type="ECO:0000256" key="3">
    <source>
        <dbReference type="ARBA" id="ARBA00012438"/>
    </source>
</evidence>
<comment type="subcellular location">
    <subcellularLocation>
        <location evidence="2">Membrane</location>
    </subcellularLocation>
</comment>
<dbReference type="AlphaFoldDB" id="A0A5R9GL75"/>
<dbReference type="EMBL" id="VBRY01000006">
    <property type="protein sequence ID" value="TLS67231.1"/>
    <property type="molecule type" value="Genomic_DNA"/>
</dbReference>
<dbReference type="GO" id="GO:0000155">
    <property type="term" value="F:phosphorelay sensor kinase activity"/>
    <property type="evidence" value="ECO:0007669"/>
    <property type="project" value="InterPro"/>
</dbReference>
<dbReference type="SUPFAM" id="SSF47384">
    <property type="entry name" value="Homodimeric domain of signal transducing histidine kinase"/>
    <property type="match status" value="1"/>
</dbReference>
<dbReference type="PANTHER" id="PTHR43065:SF42">
    <property type="entry name" value="TWO-COMPONENT SENSOR PPRA"/>
    <property type="match status" value="1"/>
</dbReference>
<dbReference type="Proteomes" id="UP000306585">
    <property type="component" value="Unassembled WGS sequence"/>
</dbReference>
<dbReference type="SMART" id="SM00091">
    <property type="entry name" value="PAS"/>
    <property type="match status" value="1"/>
</dbReference>
<evidence type="ECO:0000256" key="1">
    <source>
        <dbReference type="ARBA" id="ARBA00000085"/>
    </source>
</evidence>
<dbReference type="SMART" id="SM00304">
    <property type="entry name" value="HAMP"/>
    <property type="match status" value="1"/>
</dbReference>
<feature type="domain" description="PAS" evidence="11">
    <location>
        <begin position="404"/>
        <end position="475"/>
    </location>
</feature>
<dbReference type="InterPro" id="IPR003661">
    <property type="entry name" value="HisK_dim/P_dom"/>
</dbReference>
<dbReference type="InterPro" id="IPR013656">
    <property type="entry name" value="PAS_4"/>
</dbReference>
<dbReference type="PROSITE" id="PS50109">
    <property type="entry name" value="HIS_KIN"/>
    <property type="match status" value="1"/>
</dbReference>
<evidence type="ECO:0000259" key="9">
    <source>
        <dbReference type="PROSITE" id="PS50109"/>
    </source>
</evidence>
<dbReference type="InterPro" id="IPR000700">
    <property type="entry name" value="PAS-assoc_C"/>
</dbReference>
<evidence type="ECO:0000259" key="11">
    <source>
        <dbReference type="PROSITE" id="PS50112"/>
    </source>
</evidence>
<evidence type="ECO:0000259" key="13">
    <source>
        <dbReference type="PROSITE" id="PS50885"/>
    </source>
</evidence>
<feature type="domain" description="HAMP" evidence="13">
    <location>
        <begin position="343"/>
        <end position="395"/>
    </location>
</feature>
<keyword evidence="5" id="KW-0808">Transferase</keyword>
<dbReference type="Gene3D" id="1.10.287.130">
    <property type="match status" value="1"/>
</dbReference>
<keyword evidence="6" id="KW-0418">Kinase</keyword>
<organism evidence="14 15">
    <name type="scientific">Mariprofundus erugo</name>
    <dbReference type="NCBI Taxonomy" id="2528639"/>
    <lineage>
        <taxon>Bacteria</taxon>
        <taxon>Pseudomonadati</taxon>
        <taxon>Pseudomonadota</taxon>
        <taxon>Candidatius Mariprofundia</taxon>
        <taxon>Mariprofundales</taxon>
        <taxon>Mariprofundaceae</taxon>
        <taxon>Mariprofundus</taxon>
    </lineage>
</organism>
<dbReference type="Gene3D" id="3.30.450.20">
    <property type="entry name" value="PAS domain"/>
    <property type="match status" value="2"/>
</dbReference>
<evidence type="ECO:0000259" key="12">
    <source>
        <dbReference type="PROSITE" id="PS50113"/>
    </source>
</evidence>
<dbReference type="PRINTS" id="PR00344">
    <property type="entry name" value="BCTRLSENSOR"/>
</dbReference>
<reference evidence="14 15" key="1">
    <citation type="journal article" date="2019" name="Appl. Environ. Microbiol.">
        <title>Environmental Evidence and Genomic Insight of Iron-oxidizing Bacteria Preference Towards More Corrosion Resistant Stainless Steel at Higher Salinities.</title>
        <authorList>
            <person name="Garrison C.E."/>
            <person name="Price K.A."/>
            <person name="Field E.K."/>
        </authorList>
    </citation>
    <scope>NUCLEOTIDE SEQUENCE [LARGE SCALE GENOMIC DNA]</scope>
    <source>
        <strain evidence="14 15">P3</strain>
    </source>
</reference>
<keyword evidence="8" id="KW-0812">Transmembrane</keyword>
<dbReference type="PROSITE" id="PS50885">
    <property type="entry name" value="HAMP"/>
    <property type="match status" value="1"/>
</dbReference>
<protein>
    <recommendedName>
        <fullName evidence="3">histidine kinase</fullName>
        <ecNumber evidence="3">2.7.13.3</ecNumber>
    </recommendedName>
</protein>
<proteinExistence type="predicted"/>
<dbReference type="SUPFAM" id="SSF55785">
    <property type="entry name" value="PYP-like sensor domain (PAS domain)"/>
    <property type="match status" value="1"/>
</dbReference>
<dbReference type="Pfam" id="PF00672">
    <property type="entry name" value="HAMP"/>
    <property type="match status" value="1"/>
</dbReference>
<evidence type="ECO:0000256" key="6">
    <source>
        <dbReference type="ARBA" id="ARBA00022777"/>
    </source>
</evidence>
<dbReference type="CDD" id="cd00130">
    <property type="entry name" value="PAS"/>
    <property type="match status" value="1"/>
</dbReference>
<gene>
    <name evidence="14" type="ORF">FEF65_07265</name>
</gene>
<evidence type="ECO:0000256" key="2">
    <source>
        <dbReference type="ARBA" id="ARBA00004370"/>
    </source>
</evidence>
<dbReference type="InterPro" id="IPR036890">
    <property type="entry name" value="HATPase_C_sf"/>
</dbReference>
<dbReference type="InterPro" id="IPR035965">
    <property type="entry name" value="PAS-like_dom_sf"/>
</dbReference>
<comment type="caution">
    <text evidence="14">The sequence shown here is derived from an EMBL/GenBank/DDBJ whole genome shotgun (WGS) entry which is preliminary data.</text>
</comment>
<evidence type="ECO:0000256" key="7">
    <source>
        <dbReference type="PROSITE-ProRule" id="PRU00169"/>
    </source>
</evidence>
<dbReference type="PROSITE" id="PS50110">
    <property type="entry name" value="RESPONSE_REGULATORY"/>
    <property type="match status" value="1"/>
</dbReference>
<keyword evidence="8" id="KW-1133">Transmembrane helix</keyword>
<dbReference type="Pfam" id="PF00072">
    <property type="entry name" value="Response_reg"/>
    <property type="match status" value="1"/>
</dbReference>
<dbReference type="NCBIfam" id="TIGR00229">
    <property type="entry name" value="sensory_box"/>
    <property type="match status" value="1"/>
</dbReference>
<comment type="catalytic activity">
    <reaction evidence="1">
        <text>ATP + protein L-histidine = ADP + protein N-phospho-L-histidine.</text>
        <dbReference type="EC" id="2.7.13.3"/>
    </reaction>
</comment>